<evidence type="ECO:0000313" key="2">
    <source>
        <dbReference type="EMBL" id="KAF0984103.1"/>
    </source>
</evidence>
<feature type="region of interest" description="Disordered" evidence="1">
    <location>
        <begin position="340"/>
        <end position="360"/>
    </location>
</feature>
<dbReference type="VEuPathDB" id="AmoebaDB:NF0036790"/>
<keyword evidence="3" id="KW-1185">Reference proteome</keyword>
<dbReference type="EMBL" id="VFQX01000004">
    <property type="protein sequence ID" value="KAF0984103.1"/>
    <property type="molecule type" value="Genomic_DNA"/>
</dbReference>
<organism evidence="2 3">
    <name type="scientific">Naegleria fowleri</name>
    <name type="common">Brain eating amoeba</name>
    <dbReference type="NCBI Taxonomy" id="5763"/>
    <lineage>
        <taxon>Eukaryota</taxon>
        <taxon>Discoba</taxon>
        <taxon>Heterolobosea</taxon>
        <taxon>Tetramitia</taxon>
        <taxon>Eutetramitia</taxon>
        <taxon>Vahlkampfiidae</taxon>
        <taxon>Naegleria</taxon>
    </lineage>
</organism>
<dbReference type="InterPro" id="IPR012677">
    <property type="entry name" value="Nucleotide-bd_a/b_plait_sf"/>
</dbReference>
<dbReference type="GeneID" id="68115236"/>
<feature type="compositionally biased region" description="Low complexity" evidence="1">
    <location>
        <begin position="80"/>
        <end position="104"/>
    </location>
</feature>
<sequence>MGKNKTKANKKQQQQNKVAPTPSEETITLTEITTTTTDKMVDDDEITTSTANKTTTTTVANNNTKKKGSKRKQAEKDDGNTTTNSTTNTTDSNTNGSDEASLESLSKKPKKEINDTEEYINATQDPTFLTKISSNSSKVYKNTLLVSNLALSVDEIILNGCMNEIAEDTATPGQKVKRILIFQKNISGKDSEMLANHALRNAQRNNNQPQQQQSSATATLTGPKSAIVVFEKDIENPHVFEDYNGAIIEGLPIHIRHACENDKACLMVVKGSPITEEELWSYVEECGSLVSIESSKSNKNQFLIHFKDWESVRECLLYNGADVHGAPCRIFACMFPAPSNAQSSRGGGGNKGYQKKGQKK</sequence>
<dbReference type="AlphaFoldDB" id="A0A6A5C0Y3"/>
<dbReference type="CDD" id="cd00590">
    <property type="entry name" value="RRM_SF"/>
    <property type="match status" value="1"/>
</dbReference>
<evidence type="ECO:0000256" key="1">
    <source>
        <dbReference type="SAM" id="MobiDB-lite"/>
    </source>
</evidence>
<dbReference type="OrthoDB" id="10261416at2759"/>
<dbReference type="VEuPathDB" id="AmoebaDB:NfTy_004190"/>
<name>A0A6A5C0Y3_NAEFO</name>
<proteinExistence type="predicted"/>
<dbReference type="Proteomes" id="UP000444721">
    <property type="component" value="Unassembled WGS sequence"/>
</dbReference>
<dbReference type="GO" id="GO:0003676">
    <property type="term" value="F:nucleic acid binding"/>
    <property type="evidence" value="ECO:0007669"/>
    <property type="project" value="InterPro"/>
</dbReference>
<dbReference type="InterPro" id="IPR035979">
    <property type="entry name" value="RBD_domain_sf"/>
</dbReference>
<reference evidence="2 3" key="1">
    <citation type="journal article" date="2019" name="Sci. Rep.">
        <title>Nanopore sequencing improves the draft genome of the human pathogenic amoeba Naegleria fowleri.</title>
        <authorList>
            <person name="Liechti N."/>
            <person name="Schurch N."/>
            <person name="Bruggmann R."/>
            <person name="Wittwer M."/>
        </authorList>
    </citation>
    <scope>NUCLEOTIDE SEQUENCE [LARGE SCALE GENOMIC DNA]</scope>
    <source>
        <strain evidence="2 3">ATCC 30894</strain>
    </source>
</reference>
<gene>
    <name evidence="2" type="ORF">FDP41_008018</name>
</gene>
<dbReference type="Gene3D" id="3.30.70.330">
    <property type="match status" value="1"/>
</dbReference>
<accession>A0A6A5C0Y3</accession>
<dbReference type="RefSeq" id="XP_044568816.1">
    <property type="nucleotide sequence ID" value="XM_044711827.1"/>
</dbReference>
<dbReference type="VEuPathDB" id="AmoebaDB:FDP41_008018"/>
<dbReference type="SUPFAM" id="SSF54928">
    <property type="entry name" value="RNA-binding domain, RBD"/>
    <property type="match status" value="1"/>
</dbReference>
<evidence type="ECO:0008006" key="4">
    <source>
        <dbReference type="Google" id="ProtNLM"/>
    </source>
</evidence>
<protein>
    <recommendedName>
        <fullName evidence="4">RRM domain-containing protein</fullName>
    </recommendedName>
</protein>
<comment type="caution">
    <text evidence="2">The sequence shown here is derived from an EMBL/GenBank/DDBJ whole genome shotgun (WGS) entry which is preliminary data.</text>
</comment>
<feature type="compositionally biased region" description="Low complexity" evidence="1">
    <location>
        <begin position="47"/>
        <end position="63"/>
    </location>
</feature>
<feature type="region of interest" description="Disordered" evidence="1">
    <location>
        <begin position="1"/>
        <end position="119"/>
    </location>
</feature>
<evidence type="ECO:0000313" key="3">
    <source>
        <dbReference type="Proteomes" id="UP000444721"/>
    </source>
</evidence>
<feature type="compositionally biased region" description="Low complexity" evidence="1">
    <location>
        <begin position="24"/>
        <end position="37"/>
    </location>
</feature>
<feature type="compositionally biased region" description="Basic residues" evidence="1">
    <location>
        <begin position="1"/>
        <end position="10"/>
    </location>
</feature>